<evidence type="ECO:0000313" key="1">
    <source>
        <dbReference type="EMBL" id="MFC3107577.1"/>
    </source>
</evidence>
<comment type="caution">
    <text evidence="1">The sequence shown here is derived from an EMBL/GenBank/DDBJ whole genome shotgun (WGS) entry which is preliminary data.</text>
</comment>
<gene>
    <name evidence="1" type="ORF">ACFOFO_06320</name>
</gene>
<accession>A0ABV7F172</accession>
<dbReference type="Proteomes" id="UP001595530">
    <property type="component" value="Unassembled WGS sequence"/>
</dbReference>
<reference evidence="2" key="1">
    <citation type="journal article" date="2019" name="Int. J. Syst. Evol. Microbiol.">
        <title>The Global Catalogue of Microorganisms (GCM) 10K type strain sequencing project: providing services to taxonomists for standard genome sequencing and annotation.</title>
        <authorList>
            <consortium name="The Broad Institute Genomics Platform"/>
            <consortium name="The Broad Institute Genome Sequencing Center for Infectious Disease"/>
            <person name="Wu L."/>
            <person name="Ma J."/>
        </authorList>
    </citation>
    <scope>NUCLEOTIDE SEQUENCE [LARGE SCALE GENOMIC DNA]</scope>
    <source>
        <strain evidence="2">KCTC 42986</strain>
    </source>
</reference>
<name>A0ABV7F172_9BURK</name>
<keyword evidence="2" id="KW-1185">Reference proteome</keyword>
<sequence>MDRVLALKSLIDLRVALPIALAHLSEFEWECDETLAELKSTHIAGVLNRFLAGELNSPEVESWANAIECREDIRVPDALTREAVHELANPTLTTALTSLRAQWWLSRLRALGI</sequence>
<evidence type="ECO:0000313" key="2">
    <source>
        <dbReference type="Proteomes" id="UP001595530"/>
    </source>
</evidence>
<organism evidence="1 2">
    <name type="scientific">Undibacterium arcticum</name>
    <dbReference type="NCBI Taxonomy" id="1762892"/>
    <lineage>
        <taxon>Bacteria</taxon>
        <taxon>Pseudomonadati</taxon>
        <taxon>Pseudomonadota</taxon>
        <taxon>Betaproteobacteria</taxon>
        <taxon>Burkholderiales</taxon>
        <taxon>Oxalobacteraceae</taxon>
        <taxon>Undibacterium</taxon>
    </lineage>
</organism>
<dbReference type="RefSeq" id="WP_390321770.1">
    <property type="nucleotide sequence ID" value="NZ_JBHRTP010000018.1"/>
</dbReference>
<dbReference type="EMBL" id="JBHRTP010000018">
    <property type="protein sequence ID" value="MFC3107577.1"/>
    <property type="molecule type" value="Genomic_DNA"/>
</dbReference>
<protein>
    <submittedName>
        <fullName evidence="1">Uncharacterized protein</fullName>
    </submittedName>
</protein>
<proteinExistence type="predicted"/>